<evidence type="ECO:0000313" key="8">
    <source>
        <dbReference type="EMBL" id="MDC0676334.1"/>
    </source>
</evidence>
<evidence type="ECO:0000256" key="2">
    <source>
        <dbReference type="ARBA" id="ARBA00022723"/>
    </source>
</evidence>
<dbReference type="PRINTS" id="PR00138">
    <property type="entry name" value="MATRIXIN"/>
</dbReference>
<evidence type="ECO:0000256" key="4">
    <source>
        <dbReference type="ARBA" id="ARBA00022833"/>
    </source>
</evidence>
<keyword evidence="6" id="KW-0732">Signal</keyword>
<keyword evidence="9" id="KW-1185">Reference proteome</keyword>
<feature type="chain" id="PRO_5045250001" evidence="6">
    <location>
        <begin position="43"/>
        <end position="329"/>
    </location>
</feature>
<accession>A0ABT5BS22</accession>
<feature type="domain" description="Peptidase metallopeptidase" evidence="7">
    <location>
        <begin position="75"/>
        <end position="252"/>
    </location>
</feature>
<feature type="signal peptide" evidence="6">
    <location>
        <begin position="1"/>
        <end position="42"/>
    </location>
</feature>
<dbReference type="SMART" id="SM00235">
    <property type="entry name" value="ZnMc"/>
    <property type="match status" value="1"/>
</dbReference>
<comment type="caution">
    <text evidence="8">The sequence shown here is derived from an EMBL/GenBank/DDBJ whole genome shotgun (WGS) entry which is preliminary data.</text>
</comment>
<dbReference type="InterPro" id="IPR006026">
    <property type="entry name" value="Peptidase_Metallo"/>
</dbReference>
<protein>
    <submittedName>
        <fullName evidence="8">Matrixin family metalloprotease</fullName>
        <ecNumber evidence="8">3.4.24.-</ecNumber>
    </submittedName>
</protein>
<evidence type="ECO:0000256" key="5">
    <source>
        <dbReference type="ARBA" id="ARBA00023049"/>
    </source>
</evidence>
<name>A0ABT5BS22_9BACT</name>
<evidence type="ECO:0000313" key="9">
    <source>
        <dbReference type="Proteomes" id="UP001217485"/>
    </source>
</evidence>
<sequence>MRRSDLAPRPAGARHPARANAIAAACSALVAAALAYPGDALAYCRTSVCPPEKTPSGKAETAAVCTPPQGSDCGTPLAWPAPCVSYSLQEDASAQVSLQEAESIFEEAFAAWTEADCGDGQTPRMEVTYLGPVACAAHEYNKAKANANIIMFRDDGWPYADSGNTLALTTVTYHLKTGEIYDADMEINSLALSQGADGVAFDLLSIATHEAGHFLGLSHSIEHDATMFANYRSSLRDLSQDDRDGICAVYPPGEPIEGCDPTPRHGFSSLCAADQPAVKESGGCAAARRGNAGQDGRGGGLVLAALALVGVVARARRGAASRAGREEAC</sequence>
<dbReference type="PANTHER" id="PTHR10201:SF323">
    <property type="entry name" value="MATRIX METALLOPROTEINASE-21"/>
    <property type="match status" value="1"/>
</dbReference>
<keyword evidence="1" id="KW-0645">Protease</keyword>
<keyword evidence="5 8" id="KW-0482">Metalloprotease</keyword>
<evidence type="ECO:0000259" key="7">
    <source>
        <dbReference type="SMART" id="SM00235"/>
    </source>
</evidence>
<dbReference type="Pfam" id="PF00413">
    <property type="entry name" value="Peptidase_M10"/>
    <property type="match status" value="1"/>
</dbReference>
<dbReference type="Proteomes" id="UP001217485">
    <property type="component" value="Unassembled WGS sequence"/>
</dbReference>
<organism evidence="8 9">
    <name type="scientific">Sorangium atrum</name>
    <dbReference type="NCBI Taxonomy" id="2995308"/>
    <lineage>
        <taxon>Bacteria</taxon>
        <taxon>Pseudomonadati</taxon>
        <taxon>Myxococcota</taxon>
        <taxon>Polyangia</taxon>
        <taxon>Polyangiales</taxon>
        <taxon>Polyangiaceae</taxon>
        <taxon>Sorangium</taxon>
    </lineage>
</organism>
<dbReference type="PANTHER" id="PTHR10201">
    <property type="entry name" value="MATRIX METALLOPROTEINASE"/>
    <property type="match status" value="1"/>
</dbReference>
<evidence type="ECO:0000256" key="3">
    <source>
        <dbReference type="ARBA" id="ARBA00022801"/>
    </source>
</evidence>
<dbReference type="EC" id="3.4.24.-" evidence="8"/>
<reference evidence="8 9" key="1">
    <citation type="submission" date="2023-01" db="EMBL/GenBank/DDBJ databases">
        <title>Minimal conservation of predation-associated metabolite biosynthetic gene clusters underscores biosynthetic potential of Myxococcota including descriptions for ten novel species: Archangium lansinium sp. nov., Myxococcus landrumus sp. nov., Nannocystis bai.</title>
        <authorList>
            <person name="Ahearne A."/>
            <person name="Stevens C."/>
            <person name="Dowd S."/>
        </authorList>
    </citation>
    <scope>NUCLEOTIDE SEQUENCE [LARGE SCALE GENOMIC DNA]</scope>
    <source>
        <strain evidence="8 9">WIWO2</strain>
    </source>
</reference>
<proteinExistence type="predicted"/>
<evidence type="ECO:0000256" key="1">
    <source>
        <dbReference type="ARBA" id="ARBA00022670"/>
    </source>
</evidence>
<dbReference type="InterPro" id="IPR021190">
    <property type="entry name" value="Pept_M10A"/>
</dbReference>
<dbReference type="EMBL" id="JAQNDK010000001">
    <property type="protein sequence ID" value="MDC0676334.1"/>
    <property type="molecule type" value="Genomic_DNA"/>
</dbReference>
<gene>
    <name evidence="8" type="ORF">POL72_01175</name>
</gene>
<dbReference type="RefSeq" id="WP_272093049.1">
    <property type="nucleotide sequence ID" value="NZ_JAQNDK010000001.1"/>
</dbReference>
<keyword evidence="3 8" id="KW-0378">Hydrolase</keyword>
<dbReference type="InterPro" id="IPR024079">
    <property type="entry name" value="MetalloPept_cat_dom_sf"/>
</dbReference>
<dbReference type="Gene3D" id="3.40.390.10">
    <property type="entry name" value="Collagenase (Catalytic Domain)"/>
    <property type="match status" value="1"/>
</dbReference>
<keyword evidence="4" id="KW-0862">Zinc</keyword>
<dbReference type="GO" id="GO:0008237">
    <property type="term" value="F:metallopeptidase activity"/>
    <property type="evidence" value="ECO:0007669"/>
    <property type="project" value="UniProtKB-KW"/>
</dbReference>
<evidence type="ECO:0000256" key="6">
    <source>
        <dbReference type="SAM" id="SignalP"/>
    </source>
</evidence>
<dbReference type="SUPFAM" id="SSF55486">
    <property type="entry name" value="Metalloproteases ('zincins'), catalytic domain"/>
    <property type="match status" value="1"/>
</dbReference>
<keyword evidence="2" id="KW-0479">Metal-binding</keyword>
<dbReference type="InterPro" id="IPR001818">
    <property type="entry name" value="Pept_M10_metallopeptidase"/>
</dbReference>